<dbReference type="EMBL" id="NOXV01000303">
    <property type="protein sequence ID" value="OYQ32261.1"/>
    <property type="molecule type" value="Genomic_DNA"/>
</dbReference>
<dbReference type="InterPro" id="IPR032577">
    <property type="entry name" value="DUF4920"/>
</dbReference>
<protein>
    <submittedName>
        <fullName evidence="1">DUF4920 domain-containing protein</fullName>
    </submittedName>
</protein>
<reference evidence="1 2" key="1">
    <citation type="submission" date="2017-07" db="EMBL/GenBank/DDBJ databases">
        <title>Flavobacterium cyanobacteriorum sp. nov., isolated from cyanobacterial aggregates in a eutrophic lake.</title>
        <authorList>
            <person name="Cai H."/>
        </authorList>
    </citation>
    <scope>NUCLEOTIDE SEQUENCE [LARGE SCALE GENOMIC DNA]</scope>
    <source>
        <strain evidence="1 2">TH021</strain>
    </source>
</reference>
<keyword evidence="2" id="KW-1185">Reference proteome</keyword>
<name>A0A255YSV6_9FLAO</name>
<evidence type="ECO:0000313" key="1">
    <source>
        <dbReference type="EMBL" id="OYQ32261.1"/>
    </source>
</evidence>
<accession>A0A255YSV6</accession>
<comment type="caution">
    <text evidence="1">The sequence shown here is derived from an EMBL/GenBank/DDBJ whole genome shotgun (WGS) entry which is preliminary data.</text>
</comment>
<dbReference type="Pfam" id="PF16267">
    <property type="entry name" value="DUF4920"/>
    <property type="match status" value="1"/>
</dbReference>
<organism evidence="1 2">
    <name type="scientific">Flavobacterium cyanobacteriorum</name>
    <dbReference type="NCBI Taxonomy" id="2022802"/>
    <lineage>
        <taxon>Bacteria</taxon>
        <taxon>Pseudomonadati</taxon>
        <taxon>Bacteroidota</taxon>
        <taxon>Flavobacteriia</taxon>
        <taxon>Flavobacteriales</taxon>
        <taxon>Flavobacteriaceae</taxon>
        <taxon>Flavobacterium</taxon>
    </lineage>
</organism>
<dbReference type="OrthoDB" id="129527at2"/>
<dbReference type="Proteomes" id="UP000216605">
    <property type="component" value="Unassembled WGS sequence"/>
</dbReference>
<sequence length="143" mass="15955">MEPARQEVKAQYSSFGAKIVADKALTKEQMLQKYRSLKPGDTITVKFRSTIKDVCQKKGCWMEMELPGGQKSFVKFKDYAYFVPLNAAESEAIVSGKAFVSETSIAQLKHYAKDGGQSEAEIAKITQPKIEYKFMADGVLISK</sequence>
<dbReference type="AlphaFoldDB" id="A0A255YSV6"/>
<proteinExistence type="predicted"/>
<evidence type="ECO:0000313" key="2">
    <source>
        <dbReference type="Proteomes" id="UP000216605"/>
    </source>
</evidence>
<gene>
    <name evidence="1" type="ORF">CHU92_14265</name>
</gene>